<sequence length="869" mass="99329">MQQELRQNNGPSPARRSGSLWFLKTAGLTIHKWKVEEEITPTRCHIKIQSDSCGTLRLTTHALAIPNAVPKTPTVQHNVADHFSHSMIPKCEDRLPPEVDLGLLDIQPQQTMDSDFPLLVWSRLDCEDYLSELLRLEESKISCYDFYNALSHLSDNTGLNPPKTRYEQFLRMVWQWRHLKMLKRSGRGHDPAGVLNLKEGECAVLCPACPQPGKNMSVSSSVPRDTDALFVALDANFCLRRRAVSSNETDPSLSQGWAYFVEDSAFKKYLCDHKNDVQEKSTCSNHNAVNMADVKSKKSCDATGVGMVVCARHGMRLPNGVVDLQYGERYVNMDYAFASALRHSNLTLLKVSYDIACQWHKKLHQRMVKMPPSVQPNLHNRDVTFLVPKFHLPAHITSCQWAFSFNWTKGVGRTDSEEPERGWANINAAASSTKDMGPGHHRDMLDDYFGNWNWKKLVKLGSSILRKIKEAIPERNEHQGDFEELTQSLEHKFPEQLVKWKRQVEEWEADSTKPNPFEVKSTGITQASIRLQLAKEEAEISLSESEVLLHPDVTAGFFISTGIDLEDQQRRLREATRLGLSGTDTNQQVQDLFMLGVSTLWDESTQVTNQPHSPEDLLLFLPSQINGKTVCPRKLEMIEFQLREGQAFDALNNIRQGLRSRAYMLKFKDRFLHGQGANTRARNCVKTLDVKIGSAATRYRVAYHALSTLGPSLGQVGWKHHLRPLADEDICALVDVSDLRPGEGRRRVSWIWWVCGYGEQAMEDESDNSFQEAIHIEWCKARARAHHWEEEVRLLFEEMQCTLRFLEWHMNWWMECCSTITTSDEALSEGRHAYAVRQAELRRQIARSFAHIWRDTQSFLDFADTRGVS</sequence>
<protein>
    <recommendedName>
        <fullName evidence="3">CxC2-like cysteine cluster KDZ transposase-associated domain-containing protein</fullName>
    </recommendedName>
</protein>
<name>A0A0C3A502_9AGAM</name>
<dbReference type="Proteomes" id="UP000053989">
    <property type="component" value="Unassembled WGS sequence"/>
</dbReference>
<evidence type="ECO:0000313" key="1">
    <source>
        <dbReference type="EMBL" id="KIM68763.1"/>
    </source>
</evidence>
<dbReference type="Pfam" id="PF18758">
    <property type="entry name" value="KDZ"/>
    <property type="match status" value="1"/>
</dbReference>
<keyword evidence="2" id="KW-1185">Reference proteome</keyword>
<dbReference type="OrthoDB" id="3261436at2759"/>
<dbReference type="STRING" id="1036808.A0A0C3A502"/>
<dbReference type="HOGENOM" id="CLU_003703_13_3_1"/>
<dbReference type="PANTHER" id="PTHR33104">
    <property type="entry name" value="SI:DKEY-29D5.2"/>
    <property type="match status" value="1"/>
</dbReference>
<accession>A0A0C3A502</accession>
<evidence type="ECO:0000313" key="2">
    <source>
        <dbReference type="Proteomes" id="UP000053989"/>
    </source>
</evidence>
<reference evidence="1 2" key="1">
    <citation type="submission" date="2014-04" db="EMBL/GenBank/DDBJ databases">
        <authorList>
            <consortium name="DOE Joint Genome Institute"/>
            <person name="Kuo A."/>
            <person name="Kohler A."/>
            <person name="Nagy L.G."/>
            <person name="Floudas D."/>
            <person name="Copeland A."/>
            <person name="Barry K.W."/>
            <person name="Cichocki N."/>
            <person name="Veneault-Fourrey C."/>
            <person name="LaButti K."/>
            <person name="Lindquist E.A."/>
            <person name="Lipzen A."/>
            <person name="Lundell T."/>
            <person name="Morin E."/>
            <person name="Murat C."/>
            <person name="Sun H."/>
            <person name="Tunlid A."/>
            <person name="Henrissat B."/>
            <person name="Grigoriev I.V."/>
            <person name="Hibbett D.S."/>
            <person name="Martin F."/>
            <person name="Nordberg H.P."/>
            <person name="Cantor M.N."/>
            <person name="Hua S.X."/>
        </authorList>
    </citation>
    <scope>NUCLEOTIDE SEQUENCE [LARGE SCALE GENOMIC DNA]</scope>
    <source>
        <strain evidence="1 2">Foug A</strain>
    </source>
</reference>
<dbReference type="InParanoid" id="A0A0C3A502"/>
<dbReference type="EMBL" id="KN822008">
    <property type="protein sequence ID" value="KIM68763.1"/>
    <property type="molecule type" value="Genomic_DNA"/>
</dbReference>
<reference evidence="2" key="2">
    <citation type="submission" date="2015-01" db="EMBL/GenBank/DDBJ databases">
        <title>Evolutionary Origins and Diversification of the Mycorrhizal Mutualists.</title>
        <authorList>
            <consortium name="DOE Joint Genome Institute"/>
            <consortium name="Mycorrhizal Genomics Consortium"/>
            <person name="Kohler A."/>
            <person name="Kuo A."/>
            <person name="Nagy L.G."/>
            <person name="Floudas D."/>
            <person name="Copeland A."/>
            <person name="Barry K.W."/>
            <person name="Cichocki N."/>
            <person name="Veneault-Fourrey C."/>
            <person name="LaButti K."/>
            <person name="Lindquist E.A."/>
            <person name="Lipzen A."/>
            <person name="Lundell T."/>
            <person name="Morin E."/>
            <person name="Murat C."/>
            <person name="Riley R."/>
            <person name="Ohm R."/>
            <person name="Sun H."/>
            <person name="Tunlid A."/>
            <person name="Henrissat B."/>
            <person name="Grigoriev I.V."/>
            <person name="Hibbett D.S."/>
            <person name="Martin F."/>
        </authorList>
    </citation>
    <scope>NUCLEOTIDE SEQUENCE [LARGE SCALE GENOMIC DNA]</scope>
    <source>
        <strain evidence="2">Foug A</strain>
    </source>
</reference>
<organism evidence="1 2">
    <name type="scientific">Scleroderma citrinum Foug A</name>
    <dbReference type="NCBI Taxonomy" id="1036808"/>
    <lineage>
        <taxon>Eukaryota</taxon>
        <taxon>Fungi</taxon>
        <taxon>Dikarya</taxon>
        <taxon>Basidiomycota</taxon>
        <taxon>Agaricomycotina</taxon>
        <taxon>Agaricomycetes</taxon>
        <taxon>Agaricomycetidae</taxon>
        <taxon>Boletales</taxon>
        <taxon>Sclerodermatineae</taxon>
        <taxon>Sclerodermataceae</taxon>
        <taxon>Scleroderma</taxon>
    </lineage>
</organism>
<proteinExistence type="predicted"/>
<gene>
    <name evidence="1" type="ORF">SCLCIDRAFT_20093</name>
</gene>
<evidence type="ECO:0008006" key="3">
    <source>
        <dbReference type="Google" id="ProtNLM"/>
    </source>
</evidence>
<dbReference type="InterPro" id="IPR040521">
    <property type="entry name" value="KDZ"/>
</dbReference>
<dbReference type="AlphaFoldDB" id="A0A0C3A502"/>
<dbReference type="PANTHER" id="PTHR33104:SF2">
    <property type="entry name" value="CXC3 LIKE CYSTEINE CLUSTER DOMAIN-CONTAINING PROTEIN"/>
    <property type="match status" value="1"/>
</dbReference>